<reference evidence="4" key="1">
    <citation type="journal article" date="2010" name="Genome Biol.">
        <title>Genome sequence of the necrotrophic plant pathogen Pythium ultimum reveals original pathogenicity mechanisms and effector repertoire.</title>
        <authorList>
            <person name="Levesque C.A."/>
            <person name="Brouwer H."/>
            <person name="Cano L."/>
            <person name="Hamilton J.P."/>
            <person name="Holt C."/>
            <person name="Huitema E."/>
            <person name="Raffaele S."/>
            <person name="Robideau G.P."/>
            <person name="Thines M."/>
            <person name="Win J."/>
            <person name="Zerillo M.M."/>
            <person name="Beakes G.W."/>
            <person name="Boore J.L."/>
            <person name="Busam D."/>
            <person name="Dumas B."/>
            <person name="Ferriera S."/>
            <person name="Fuerstenberg S.I."/>
            <person name="Gachon C.M."/>
            <person name="Gaulin E."/>
            <person name="Govers F."/>
            <person name="Grenville-Briggs L."/>
            <person name="Horner N."/>
            <person name="Hostetler J."/>
            <person name="Jiang R.H."/>
            <person name="Johnson J."/>
            <person name="Krajaejun T."/>
            <person name="Lin H."/>
            <person name="Meijer H.J."/>
            <person name="Moore B."/>
            <person name="Morris P."/>
            <person name="Phuntmart V."/>
            <person name="Puiu D."/>
            <person name="Shetty J."/>
            <person name="Stajich J.E."/>
            <person name="Tripathy S."/>
            <person name="Wawra S."/>
            <person name="van West P."/>
            <person name="Whitty B.R."/>
            <person name="Coutinho P.M."/>
            <person name="Henrissat B."/>
            <person name="Martin F."/>
            <person name="Thomas P.D."/>
            <person name="Tyler B.M."/>
            <person name="De Vries R.P."/>
            <person name="Kamoun S."/>
            <person name="Yandell M."/>
            <person name="Tisserat N."/>
            <person name="Buell C.R."/>
        </authorList>
    </citation>
    <scope>NUCLEOTIDE SEQUENCE</scope>
    <source>
        <strain evidence="4">DAOM:BR144</strain>
    </source>
</reference>
<dbReference type="eggNOG" id="KOG0379">
    <property type="taxonomic scope" value="Eukaryota"/>
</dbReference>
<feature type="region of interest" description="Disordered" evidence="2">
    <location>
        <begin position="121"/>
        <end position="156"/>
    </location>
</feature>
<evidence type="ECO:0000256" key="1">
    <source>
        <dbReference type="SAM" id="Coils"/>
    </source>
</evidence>
<dbReference type="Proteomes" id="UP000019132">
    <property type="component" value="Unassembled WGS sequence"/>
</dbReference>
<keyword evidence="1" id="KW-0175">Coiled coil</keyword>
<dbReference type="VEuPathDB" id="FungiDB:PYU1_G004812"/>
<dbReference type="AlphaFoldDB" id="K3WIN1"/>
<feature type="coiled-coil region" evidence="1">
    <location>
        <begin position="25"/>
        <end position="59"/>
    </location>
</feature>
<name>K3WIN1_GLOUD</name>
<protein>
    <submittedName>
        <fullName evidence="3">Uncharacterized protein</fullName>
    </submittedName>
</protein>
<reference evidence="3" key="3">
    <citation type="submission" date="2015-02" db="UniProtKB">
        <authorList>
            <consortium name="EnsemblProtists"/>
        </authorList>
    </citation>
    <scope>IDENTIFICATION</scope>
    <source>
        <strain evidence="3">DAOM BR144</strain>
    </source>
</reference>
<dbReference type="InParanoid" id="K3WIN1"/>
<dbReference type="EnsemblProtists" id="PYU1_T004823">
    <property type="protein sequence ID" value="PYU1_T004823"/>
    <property type="gene ID" value="PYU1_G004812"/>
</dbReference>
<sequence>MIQVLQCVDRLGTEIAKSNSENLGQAHLQKRLDAEKKKSESLQRQLSLSDAEKHNLKEQLVAANTELYVYKRIHEEAPKANTEVILRKLDQNRVNQHDTLVLLENKLSTIFDVVNDMRHLSGDRTETEDSPQKRNSMFPDESDDAQSPPSQPHMYPERVVVDLKEELRAANATIEELKEELKTKEIKLRRAERHSERIRQLSLAWQHDDEAANAP</sequence>
<proteinExistence type="predicted"/>
<evidence type="ECO:0000313" key="4">
    <source>
        <dbReference type="Proteomes" id="UP000019132"/>
    </source>
</evidence>
<dbReference type="HOGENOM" id="CLU_1285573_0_0_1"/>
<evidence type="ECO:0000256" key="2">
    <source>
        <dbReference type="SAM" id="MobiDB-lite"/>
    </source>
</evidence>
<organism evidence="3 4">
    <name type="scientific">Globisporangium ultimum (strain ATCC 200006 / CBS 805.95 / DAOM BR144)</name>
    <name type="common">Pythium ultimum</name>
    <dbReference type="NCBI Taxonomy" id="431595"/>
    <lineage>
        <taxon>Eukaryota</taxon>
        <taxon>Sar</taxon>
        <taxon>Stramenopiles</taxon>
        <taxon>Oomycota</taxon>
        <taxon>Peronosporomycetes</taxon>
        <taxon>Pythiales</taxon>
        <taxon>Pythiaceae</taxon>
        <taxon>Globisporangium</taxon>
    </lineage>
</organism>
<accession>K3WIN1</accession>
<reference evidence="4" key="2">
    <citation type="submission" date="2010-04" db="EMBL/GenBank/DDBJ databases">
        <authorList>
            <person name="Buell R."/>
            <person name="Hamilton J."/>
            <person name="Hostetler J."/>
        </authorList>
    </citation>
    <scope>NUCLEOTIDE SEQUENCE [LARGE SCALE GENOMIC DNA]</scope>
    <source>
        <strain evidence="4">DAOM:BR144</strain>
    </source>
</reference>
<feature type="compositionally biased region" description="Basic and acidic residues" evidence="2">
    <location>
        <begin position="121"/>
        <end position="132"/>
    </location>
</feature>
<feature type="region of interest" description="Disordered" evidence="2">
    <location>
        <begin position="191"/>
        <end position="215"/>
    </location>
</feature>
<feature type="compositionally biased region" description="Basic and acidic residues" evidence="2">
    <location>
        <begin position="206"/>
        <end position="215"/>
    </location>
</feature>
<evidence type="ECO:0000313" key="3">
    <source>
        <dbReference type="EnsemblProtists" id="PYU1_T004823"/>
    </source>
</evidence>
<keyword evidence="4" id="KW-1185">Reference proteome</keyword>
<dbReference type="EMBL" id="GL376564">
    <property type="status" value="NOT_ANNOTATED_CDS"/>
    <property type="molecule type" value="Genomic_DNA"/>
</dbReference>